<protein>
    <submittedName>
        <fullName evidence="1">Uncharacterized protein</fullName>
    </submittedName>
</protein>
<sequence>MSTNPSSTAQTSNLSLSSIISTCTINSTSWLHTFCIAFTRLCRPLVGSALSRVPHFLCNACSRPAPFPVLSIQ</sequence>
<dbReference type="AlphaFoldDB" id="A0A0C3KR53"/>
<evidence type="ECO:0000313" key="1">
    <source>
        <dbReference type="EMBL" id="KIO23863.1"/>
    </source>
</evidence>
<dbReference type="EMBL" id="KN823074">
    <property type="protein sequence ID" value="KIO23863.1"/>
    <property type="molecule type" value="Genomic_DNA"/>
</dbReference>
<reference evidence="2" key="2">
    <citation type="submission" date="2015-01" db="EMBL/GenBank/DDBJ databases">
        <title>Evolutionary Origins and Diversification of the Mycorrhizal Mutualists.</title>
        <authorList>
            <consortium name="DOE Joint Genome Institute"/>
            <consortium name="Mycorrhizal Genomics Consortium"/>
            <person name="Kohler A."/>
            <person name="Kuo A."/>
            <person name="Nagy L.G."/>
            <person name="Floudas D."/>
            <person name="Copeland A."/>
            <person name="Barry K.W."/>
            <person name="Cichocki N."/>
            <person name="Veneault-Fourrey C."/>
            <person name="LaButti K."/>
            <person name="Lindquist E.A."/>
            <person name="Lipzen A."/>
            <person name="Lundell T."/>
            <person name="Morin E."/>
            <person name="Murat C."/>
            <person name="Riley R."/>
            <person name="Ohm R."/>
            <person name="Sun H."/>
            <person name="Tunlid A."/>
            <person name="Henrissat B."/>
            <person name="Grigoriev I.V."/>
            <person name="Hibbett D.S."/>
            <person name="Martin F."/>
        </authorList>
    </citation>
    <scope>NUCLEOTIDE SEQUENCE [LARGE SCALE GENOMIC DNA]</scope>
    <source>
        <strain evidence="2">MUT 4182</strain>
    </source>
</reference>
<organism evidence="1 2">
    <name type="scientific">Tulasnella calospora MUT 4182</name>
    <dbReference type="NCBI Taxonomy" id="1051891"/>
    <lineage>
        <taxon>Eukaryota</taxon>
        <taxon>Fungi</taxon>
        <taxon>Dikarya</taxon>
        <taxon>Basidiomycota</taxon>
        <taxon>Agaricomycotina</taxon>
        <taxon>Agaricomycetes</taxon>
        <taxon>Cantharellales</taxon>
        <taxon>Tulasnellaceae</taxon>
        <taxon>Tulasnella</taxon>
    </lineage>
</organism>
<reference evidence="1 2" key="1">
    <citation type="submission" date="2014-04" db="EMBL/GenBank/DDBJ databases">
        <authorList>
            <consortium name="DOE Joint Genome Institute"/>
            <person name="Kuo A."/>
            <person name="Girlanda M."/>
            <person name="Perotto S."/>
            <person name="Kohler A."/>
            <person name="Nagy L.G."/>
            <person name="Floudas D."/>
            <person name="Copeland A."/>
            <person name="Barry K.W."/>
            <person name="Cichocki N."/>
            <person name="Veneault-Fourrey C."/>
            <person name="LaButti K."/>
            <person name="Lindquist E.A."/>
            <person name="Lipzen A."/>
            <person name="Lundell T."/>
            <person name="Morin E."/>
            <person name="Murat C."/>
            <person name="Sun H."/>
            <person name="Tunlid A."/>
            <person name="Henrissat B."/>
            <person name="Grigoriev I.V."/>
            <person name="Hibbett D.S."/>
            <person name="Martin F."/>
            <person name="Nordberg H.P."/>
            <person name="Cantor M.N."/>
            <person name="Hua S.X."/>
        </authorList>
    </citation>
    <scope>NUCLEOTIDE SEQUENCE [LARGE SCALE GENOMIC DNA]</scope>
    <source>
        <strain evidence="1 2">MUT 4182</strain>
    </source>
</reference>
<dbReference type="HOGENOM" id="CLU_2706604_0_0_1"/>
<accession>A0A0C3KR53</accession>
<evidence type="ECO:0000313" key="2">
    <source>
        <dbReference type="Proteomes" id="UP000054248"/>
    </source>
</evidence>
<name>A0A0C3KR53_9AGAM</name>
<dbReference type="Proteomes" id="UP000054248">
    <property type="component" value="Unassembled WGS sequence"/>
</dbReference>
<gene>
    <name evidence="1" type="ORF">M407DRAFT_106748</name>
</gene>
<keyword evidence="2" id="KW-1185">Reference proteome</keyword>
<proteinExistence type="predicted"/>